<evidence type="ECO:0000313" key="1">
    <source>
        <dbReference type="EMBL" id="KAA9323051.1"/>
    </source>
</evidence>
<keyword evidence="4" id="KW-1185">Reference proteome</keyword>
<evidence type="ECO:0000313" key="3">
    <source>
        <dbReference type="Proteomes" id="UP000327236"/>
    </source>
</evidence>
<gene>
    <name evidence="2" type="ORF">AAC431_03480</name>
    <name evidence="1" type="ORF">F6H94_03845</name>
</gene>
<dbReference type="Proteomes" id="UP001385848">
    <property type="component" value="Unassembled WGS sequence"/>
</dbReference>
<evidence type="ECO:0000313" key="2">
    <source>
        <dbReference type="EMBL" id="MEL0564986.1"/>
    </source>
</evidence>
<dbReference type="GeneID" id="31742775"/>
<accession>A0A5N1IGJ1</accession>
<evidence type="ECO:0000313" key="4">
    <source>
        <dbReference type="Proteomes" id="UP001385848"/>
    </source>
</evidence>
<dbReference type="Gene3D" id="3.90.176.10">
    <property type="entry name" value="Toxin ADP-ribosyltransferase, Chain A, domain 1"/>
    <property type="match status" value="1"/>
</dbReference>
<dbReference type="SUPFAM" id="SSF56399">
    <property type="entry name" value="ADP-ribosylation"/>
    <property type="match status" value="1"/>
</dbReference>
<dbReference type="KEGG" id="lje:BUE77_03530"/>
<dbReference type="EMBL" id="VYWW01000012">
    <property type="protein sequence ID" value="KAA9323051.1"/>
    <property type="molecule type" value="Genomic_DNA"/>
</dbReference>
<organism evidence="1 3">
    <name type="scientific">Lactobacillus jensenii</name>
    <dbReference type="NCBI Taxonomy" id="109790"/>
    <lineage>
        <taxon>Bacteria</taxon>
        <taxon>Bacillati</taxon>
        <taxon>Bacillota</taxon>
        <taxon>Bacilli</taxon>
        <taxon>Lactobacillales</taxon>
        <taxon>Lactobacillaceae</taxon>
        <taxon>Lactobacillus</taxon>
    </lineage>
</organism>
<comment type="caution">
    <text evidence="1">The sequence shown here is derived from an EMBL/GenBank/DDBJ whole genome shotgun (WGS) entry which is preliminary data.</text>
</comment>
<sequence length="505" mass="58355">MTRSDYWKNRDELEKEANQKYINQDSAYLKELEAHYNLMLDNINKQIDAEYSSLANRNHVSIDLAMQQVSQMDVSIYSTKAKQIVEKAAKIKNKVSYSDYPDAVNQELRVYNATMRINRLELLKANVGLEIQKVGLEIYNEASNRLAQRYKTESKRQAGILGLNEPADRLYASPDMRNVINATVKGATWSQRLWANQQGLRYAVNQLLTTGATNSNRQKLKELLQTTVNNWRYVTQRLINTELARVQYKAQKDSITKADYKYVKWIAEPKACSTCNRIARTDNGWGKGVWELEKVPDIPQDTHPNCRCAISAHWVSENKEEARTTDQSPLTSEEMEKIIGFDKVAALKQYMSAESYLLNDCLRNDVKLSDDQQKLVNNLDEALAKLPKYRSDKPVSRDFSQSMSMYDIEDAKEIVKSWKEQGYYQDKAYISTSKGHYAEGEELIHMIIKKQHSGVDLSHIDASIGANDKESEVLFPRNTRFKFINWHYDKIDKKYVVFVEETNNE</sequence>
<proteinExistence type="predicted"/>
<reference evidence="1 3" key="1">
    <citation type="submission" date="2019-09" db="EMBL/GenBank/DDBJ databases">
        <title>Draft genome sequence assemblies of isolates from the urinary tract.</title>
        <authorList>
            <person name="Mores C.R."/>
            <person name="Putonti C."/>
            <person name="Wolfe A.J."/>
        </authorList>
    </citation>
    <scope>NUCLEOTIDE SEQUENCE [LARGE SCALE GENOMIC DNA]</scope>
    <source>
        <strain evidence="1 3">UMB246</strain>
    </source>
</reference>
<protein>
    <submittedName>
        <fullName evidence="2">ADP-ribosyltransferase</fullName>
    </submittedName>
</protein>
<dbReference type="OrthoDB" id="9765386at2"/>
<dbReference type="Proteomes" id="UP000327236">
    <property type="component" value="Unassembled WGS sequence"/>
</dbReference>
<name>A0A5N1IGJ1_LACJE</name>
<dbReference type="AlphaFoldDB" id="A0A5N1IGJ1"/>
<dbReference type="PROSITE" id="PS51996">
    <property type="entry name" value="TR_MART"/>
    <property type="match status" value="1"/>
</dbReference>
<dbReference type="GO" id="GO:0005576">
    <property type="term" value="C:extracellular region"/>
    <property type="evidence" value="ECO:0007669"/>
    <property type="project" value="InterPro"/>
</dbReference>
<dbReference type="RefSeq" id="WP_006584935.1">
    <property type="nucleotide sequence ID" value="NZ_CATOUV010000001.1"/>
</dbReference>
<reference evidence="2 4" key="2">
    <citation type="submission" date="2024-04" db="EMBL/GenBank/DDBJ databases">
        <title>Three lactobacilli isolated from voided urine samples from females with type 2 diabetes.</title>
        <authorList>
            <person name="Kula A."/>
            <person name="Stegman N."/>
            <person name="Putonti C."/>
        </authorList>
    </citation>
    <scope>NUCLEOTIDE SEQUENCE [LARGE SCALE GENOMIC DNA]</scope>
    <source>
        <strain evidence="2 4">1855</strain>
    </source>
</reference>
<dbReference type="EMBL" id="JBBVUL010000005">
    <property type="protein sequence ID" value="MEL0564986.1"/>
    <property type="molecule type" value="Genomic_DNA"/>
</dbReference>